<evidence type="ECO:0000313" key="2">
    <source>
        <dbReference type="Proteomes" id="UP000536179"/>
    </source>
</evidence>
<proteinExistence type="predicted"/>
<gene>
    <name evidence="1" type="ORF">FHS27_006066</name>
</gene>
<organism evidence="1 2">
    <name type="scientific">Aporhodopirellula rubra</name>
    <dbReference type="NCBI Taxonomy" id="980271"/>
    <lineage>
        <taxon>Bacteria</taxon>
        <taxon>Pseudomonadati</taxon>
        <taxon>Planctomycetota</taxon>
        <taxon>Planctomycetia</taxon>
        <taxon>Pirellulales</taxon>
        <taxon>Pirellulaceae</taxon>
        <taxon>Aporhodopirellula</taxon>
    </lineage>
</organism>
<evidence type="ECO:0000313" key="1">
    <source>
        <dbReference type="EMBL" id="MBB3210220.1"/>
    </source>
</evidence>
<accession>A0A7W5H9L0</accession>
<sequence length="86" mass="9780">MKWTRQDGATDVATLDVSWPRFRRPKNSFRDGGPPPTVLIGTIPLKLNLKRVTYVELLTSAAIRQKLSAATIIRKIVPDRPKQEKR</sequence>
<dbReference type="AlphaFoldDB" id="A0A7W5H9L0"/>
<keyword evidence="2" id="KW-1185">Reference proteome</keyword>
<reference evidence="1 2" key="1">
    <citation type="submission" date="2020-08" db="EMBL/GenBank/DDBJ databases">
        <title>Genomic Encyclopedia of Type Strains, Phase III (KMG-III): the genomes of soil and plant-associated and newly described type strains.</title>
        <authorList>
            <person name="Whitman W."/>
        </authorList>
    </citation>
    <scope>NUCLEOTIDE SEQUENCE [LARGE SCALE GENOMIC DNA]</scope>
    <source>
        <strain evidence="1 2">CECT 8075</strain>
    </source>
</reference>
<protein>
    <submittedName>
        <fullName evidence="1">Uncharacterized protein</fullName>
    </submittedName>
</protein>
<dbReference type="Proteomes" id="UP000536179">
    <property type="component" value="Unassembled WGS sequence"/>
</dbReference>
<dbReference type="EMBL" id="JACHXU010000033">
    <property type="protein sequence ID" value="MBB3210220.1"/>
    <property type="molecule type" value="Genomic_DNA"/>
</dbReference>
<name>A0A7W5H9L0_9BACT</name>
<comment type="caution">
    <text evidence="1">The sequence shown here is derived from an EMBL/GenBank/DDBJ whole genome shotgun (WGS) entry which is preliminary data.</text>
</comment>